<evidence type="ECO:0000256" key="2">
    <source>
        <dbReference type="SAM" id="SignalP"/>
    </source>
</evidence>
<feature type="signal peptide" evidence="2">
    <location>
        <begin position="1"/>
        <end position="31"/>
    </location>
</feature>
<dbReference type="EMBL" id="APPN01000061">
    <property type="protein sequence ID" value="ENV33963.1"/>
    <property type="molecule type" value="Genomic_DNA"/>
</dbReference>
<dbReference type="HOGENOM" id="CLU_157726_0_0_6"/>
<dbReference type="AlphaFoldDB" id="N8ZQE3"/>
<feature type="region of interest" description="Disordered" evidence="1">
    <location>
        <begin position="113"/>
        <end position="143"/>
    </location>
</feature>
<evidence type="ECO:0000313" key="4">
    <source>
        <dbReference type="Proteomes" id="UP000013117"/>
    </source>
</evidence>
<dbReference type="eggNOG" id="ENOG50307PK">
    <property type="taxonomic scope" value="Bacteria"/>
</dbReference>
<accession>N8ZQE3</accession>
<gene>
    <name evidence="3" type="ORF">F960_01652</name>
</gene>
<dbReference type="PROSITE" id="PS51257">
    <property type="entry name" value="PROKAR_LIPOPROTEIN"/>
    <property type="match status" value="1"/>
</dbReference>
<feature type="chain" id="PRO_5004138315" evidence="2">
    <location>
        <begin position="32"/>
        <end position="143"/>
    </location>
</feature>
<comment type="caution">
    <text evidence="3">The sequence shown here is derived from an EMBL/GenBank/DDBJ whole genome shotgun (WGS) entry which is preliminary data.</text>
</comment>
<proteinExistence type="predicted"/>
<reference evidence="3 4" key="1">
    <citation type="submission" date="2013-02" db="EMBL/GenBank/DDBJ databases">
        <title>The Genome Sequence of Acinetobacter gerneri CIP 107464.</title>
        <authorList>
            <consortium name="The Broad Institute Genome Sequencing Platform"/>
            <consortium name="The Broad Institute Genome Sequencing Center for Infectious Disease"/>
            <person name="Cerqueira G."/>
            <person name="Feldgarden M."/>
            <person name="Courvalin P."/>
            <person name="Perichon B."/>
            <person name="Grillot-Courvalin C."/>
            <person name="Clermont D."/>
            <person name="Rocha E."/>
            <person name="Yoon E.-J."/>
            <person name="Nemec A."/>
            <person name="Walker B."/>
            <person name="Young S.K."/>
            <person name="Zeng Q."/>
            <person name="Gargeya S."/>
            <person name="Fitzgerald M."/>
            <person name="Haas B."/>
            <person name="Abouelleil A."/>
            <person name="Alvarado L."/>
            <person name="Arachchi H.M."/>
            <person name="Berlin A.M."/>
            <person name="Chapman S.B."/>
            <person name="Dewar J."/>
            <person name="Goldberg J."/>
            <person name="Griggs A."/>
            <person name="Gujja S."/>
            <person name="Hansen M."/>
            <person name="Howarth C."/>
            <person name="Imamovic A."/>
            <person name="Larimer J."/>
            <person name="McCowan C."/>
            <person name="Murphy C."/>
            <person name="Neiman D."/>
            <person name="Pearson M."/>
            <person name="Priest M."/>
            <person name="Roberts A."/>
            <person name="Saif S."/>
            <person name="Shea T."/>
            <person name="Sisk P."/>
            <person name="Sykes S."/>
            <person name="Wortman J."/>
            <person name="Nusbaum C."/>
            <person name="Birren B."/>
        </authorList>
    </citation>
    <scope>NUCLEOTIDE SEQUENCE [LARGE SCALE GENOMIC DNA]</scope>
    <source>
        <strain evidence="3 4">CIP 107464</strain>
    </source>
</reference>
<feature type="compositionally biased region" description="Basic and acidic residues" evidence="1">
    <location>
        <begin position="121"/>
        <end position="136"/>
    </location>
</feature>
<dbReference type="Proteomes" id="UP000013117">
    <property type="component" value="Unassembled WGS sequence"/>
</dbReference>
<keyword evidence="2" id="KW-0732">Signal</keyword>
<evidence type="ECO:0000256" key="1">
    <source>
        <dbReference type="SAM" id="MobiDB-lite"/>
    </source>
</evidence>
<sequence length="143" mass="14268">MPYQNKMTNMKKITTVIAASVLAMISATTFACPKGTTLTGGVGPHHQGGKCVTSTGAPAAKAVKKDANKAQATAVKAKDDSQKAKDSAAKANTAAVQANDKAAKAKAAADAKAKAAAASEAKAKAKADTKPAEKAAKTATKTQ</sequence>
<protein>
    <submittedName>
        <fullName evidence="3">Uncharacterized protein</fullName>
    </submittedName>
</protein>
<name>N8ZQE3_9GAMM</name>
<keyword evidence="4" id="KW-1185">Reference proteome</keyword>
<evidence type="ECO:0000313" key="3">
    <source>
        <dbReference type="EMBL" id="ENV33963.1"/>
    </source>
</evidence>
<dbReference type="PATRIC" id="fig|1120926.3.peg.1586"/>
<organism evidence="3 4">
    <name type="scientific">Acinetobacter gerneri DSM 14967 = CIP 107464 = MTCC 9824</name>
    <dbReference type="NCBI Taxonomy" id="1120926"/>
    <lineage>
        <taxon>Bacteria</taxon>
        <taxon>Pseudomonadati</taxon>
        <taxon>Pseudomonadota</taxon>
        <taxon>Gammaproteobacteria</taxon>
        <taxon>Moraxellales</taxon>
        <taxon>Moraxellaceae</taxon>
        <taxon>Acinetobacter</taxon>
    </lineage>
</organism>